<feature type="transmembrane region" description="Helical" evidence="5">
    <location>
        <begin position="12"/>
        <end position="34"/>
    </location>
</feature>
<evidence type="ECO:0000313" key="7">
    <source>
        <dbReference type="EMBL" id="GMH10848.1"/>
    </source>
</evidence>
<feature type="domain" description="Aminotransferase class I/classII large" evidence="6">
    <location>
        <begin position="21"/>
        <end position="138"/>
    </location>
</feature>
<reference evidence="7" key="1">
    <citation type="submission" date="2023-05" db="EMBL/GenBank/DDBJ databases">
        <title>Nepenthes gracilis genome sequencing.</title>
        <authorList>
            <person name="Fukushima K."/>
        </authorList>
    </citation>
    <scope>NUCLEOTIDE SEQUENCE</scope>
    <source>
        <strain evidence="7">SING2019-196</strain>
    </source>
</reference>
<name>A0AAD3SGF3_NEPGR</name>
<keyword evidence="5" id="KW-1133">Transmembrane helix</keyword>
<dbReference type="Proteomes" id="UP001279734">
    <property type="component" value="Unassembled WGS sequence"/>
</dbReference>
<keyword evidence="4" id="KW-0663">Pyridoxal phosphate</keyword>
<dbReference type="AlphaFoldDB" id="A0AAD3SGF3"/>
<dbReference type="SUPFAM" id="SSF53383">
    <property type="entry name" value="PLP-dependent transferases"/>
    <property type="match status" value="1"/>
</dbReference>
<organism evidence="7 8">
    <name type="scientific">Nepenthes gracilis</name>
    <name type="common">Slender pitcher plant</name>
    <dbReference type="NCBI Taxonomy" id="150966"/>
    <lineage>
        <taxon>Eukaryota</taxon>
        <taxon>Viridiplantae</taxon>
        <taxon>Streptophyta</taxon>
        <taxon>Embryophyta</taxon>
        <taxon>Tracheophyta</taxon>
        <taxon>Spermatophyta</taxon>
        <taxon>Magnoliopsida</taxon>
        <taxon>eudicotyledons</taxon>
        <taxon>Gunneridae</taxon>
        <taxon>Pentapetalae</taxon>
        <taxon>Caryophyllales</taxon>
        <taxon>Nepenthaceae</taxon>
        <taxon>Nepenthes</taxon>
    </lineage>
</organism>
<evidence type="ECO:0000256" key="1">
    <source>
        <dbReference type="ARBA" id="ARBA00001933"/>
    </source>
</evidence>
<keyword evidence="8" id="KW-1185">Reference proteome</keyword>
<dbReference type="PANTHER" id="PTHR13693">
    <property type="entry name" value="CLASS II AMINOTRANSFERASE/8-AMINO-7-OXONONANOATE SYNTHASE"/>
    <property type="match status" value="1"/>
</dbReference>
<dbReference type="Pfam" id="PF00155">
    <property type="entry name" value="Aminotran_1_2"/>
    <property type="match status" value="2"/>
</dbReference>
<dbReference type="InterPro" id="IPR015421">
    <property type="entry name" value="PyrdxlP-dep_Trfase_major"/>
</dbReference>
<keyword evidence="3" id="KW-0808">Transferase</keyword>
<proteinExistence type="inferred from homology"/>
<dbReference type="Gene3D" id="3.90.1150.10">
    <property type="entry name" value="Aspartate Aminotransferase, domain 1"/>
    <property type="match status" value="1"/>
</dbReference>
<dbReference type="InterPro" id="IPR015424">
    <property type="entry name" value="PyrdxlP-dep_Trfase"/>
</dbReference>
<comment type="similarity">
    <text evidence="2">Belongs to the class-II pyridoxal-phosphate-dependent aminotransferase family. BioF subfamily.</text>
</comment>
<dbReference type="GO" id="GO:0009102">
    <property type="term" value="P:biotin biosynthetic process"/>
    <property type="evidence" value="ECO:0007669"/>
    <property type="project" value="TreeGrafter"/>
</dbReference>
<dbReference type="EMBL" id="BSYO01000010">
    <property type="protein sequence ID" value="GMH10848.1"/>
    <property type="molecule type" value="Genomic_DNA"/>
</dbReference>
<dbReference type="PANTHER" id="PTHR13693:SF77">
    <property type="entry name" value="8-AMINO-7-OXONONANOATE SYNTHASE"/>
    <property type="match status" value="1"/>
</dbReference>
<evidence type="ECO:0000256" key="4">
    <source>
        <dbReference type="ARBA" id="ARBA00022898"/>
    </source>
</evidence>
<keyword evidence="5" id="KW-0812">Transmembrane</keyword>
<accession>A0AAD3SGF3</accession>
<evidence type="ECO:0000256" key="3">
    <source>
        <dbReference type="ARBA" id="ARBA00022679"/>
    </source>
</evidence>
<keyword evidence="5" id="KW-0472">Membrane</keyword>
<dbReference type="InterPro" id="IPR050087">
    <property type="entry name" value="AON_synthase_class-II"/>
</dbReference>
<evidence type="ECO:0000313" key="8">
    <source>
        <dbReference type="Proteomes" id="UP001279734"/>
    </source>
</evidence>
<dbReference type="InterPro" id="IPR004839">
    <property type="entry name" value="Aminotransferase_I/II_large"/>
</dbReference>
<gene>
    <name evidence="7" type="ORF">Nepgr_012689</name>
</gene>
<comment type="cofactor">
    <cofactor evidence="1">
        <name>pyridoxal 5'-phosphate</name>
        <dbReference type="ChEBI" id="CHEBI:597326"/>
    </cofactor>
</comment>
<comment type="caution">
    <text evidence="7">The sequence shown here is derived from an EMBL/GenBank/DDBJ whole genome shotgun (WGS) entry which is preliminary data.</text>
</comment>
<sequence>MESSITSYSSSWAIGFSANMALMVAVGSIASLSVSGRKPQRAEKIAVFSDALNHASIIDGLRLAERQQSVEIFVYKHCDMSHLETLLLDCTMAKKVVVTDGLFSMDGDFAPMIELAELRKKHGFLLVIDDAHGTFVCGKDGGRLPRGFIACSKKWKQLIMSRGRSFIFSTSMPVPIAAAAHAAVIVAKEEAWRRRAIWDRVQDFRILTGIPITSHIISLIVGREEKALRASQHLLKSGFHVTAIRPPTVPPNSCRLRITLTAAHTRKDVKQLVDALSVCIDFQDIIILHGRRVIEEESLISSRIELAIMSRHLS</sequence>
<dbReference type="InterPro" id="IPR015422">
    <property type="entry name" value="PyrdxlP-dep_Trfase_small"/>
</dbReference>
<dbReference type="Gene3D" id="3.40.640.10">
    <property type="entry name" value="Type I PLP-dependent aspartate aminotransferase-like (Major domain)"/>
    <property type="match status" value="2"/>
</dbReference>
<dbReference type="GO" id="GO:0030170">
    <property type="term" value="F:pyridoxal phosphate binding"/>
    <property type="evidence" value="ECO:0007669"/>
    <property type="project" value="InterPro"/>
</dbReference>
<protein>
    <recommendedName>
        <fullName evidence="6">Aminotransferase class I/classII large domain-containing protein</fullName>
    </recommendedName>
</protein>
<feature type="domain" description="Aminotransferase class I/classII large" evidence="6">
    <location>
        <begin position="147"/>
        <end position="276"/>
    </location>
</feature>
<evidence type="ECO:0000259" key="6">
    <source>
        <dbReference type="Pfam" id="PF00155"/>
    </source>
</evidence>
<evidence type="ECO:0000256" key="5">
    <source>
        <dbReference type="SAM" id="Phobius"/>
    </source>
</evidence>
<feature type="transmembrane region" description="Helical" evidence="5">
    <location>
        <begin position="166"/>
        <end position="184"/>
    </location>
</feature>
<dbReference type="GO" id="GO:0016740">
    <property type="term" value="F:transferase activity"/>
    <property type="evidence" value="ECO:0007669"/>
    <property type="project" value="UniProtKB-KW"/>
</dbReference>
<evidence type="ECO:0000256" key="2">
    <source>
        <dbReference type="ARBA" id="ARBA00010008"/>
    </source>
</evidence>